<organism evidence="2 3">
    <name type="scientific">Allofrancisella frigidaquae</name>
    <dbReference type="NCBI Taxonomy" id="1085644"/>
    <lineage>
        <taxon>Bacteria</taxon>
        <taxon>Pseudomonadati</taxon>
        <taxon>Pseudomonadota</taxon>
        <taxon>Gammaproteobacteria</taxon>
        <taxon>Thiotrichales</taxon>
        <taxon>Francisellaceae</taxon>
        <taxon>Allofrancisella</taxon>
    </lineage>
</organism>
<keyword evidence="3" id="KW-1185">Reference proteome</keyword>
<dbReference type="Pfam" id="PF13454">
    <property type="entry name" value="NAD_binding_9"/>
    <property type="match status" value="1"/>
</dbReference>
<dbReference type="EMBL" id="CP038017">
    <property type="protein sequence ID" value="QIV94658.1"/>
    <property type="molecule type" value="Genomic_DNA"/>
</dbReference>
<dbReference type="AlphaFoldDB" id="A0A6M3HTW8"/>
<dbReference type="KEGG" id="afri:E3E15_04505"/>
<dbReference type="Gene3D" id="3.50.50.60">
    <property type="entry name" value="FAD/NAD(P)-binding domain"/>
    <property type="match status" value="2"/>
</dbReference>
<dbReference type="InterPro" id="IPR038732">
    <property type="entry name" value="HpyO/CreE_NAD-binding"/>
</dbReference>
<evidence type="ECO:0000259" key="1">
    <source>
        <dbReference type="Pfam" id="PF13454"/>
    </source>
</evidence>
<evidence type="ECO:0000313" key="3">
    <source>
        <dbReference type="Proteomes" id="UP000503320"/>
    </source>
</evidence>
<evidence type="ECO:0000313" key="2">
    <source>
        <dbReference type="EMBL" id="QIV94658.1"/>
    </source>
</evidence>
<dbReference type="PANTHER" id="PTHR40254:SF1">
    <property type="entry name" value="BLR0577 PROTEIN"/>
    <property type="match status" value="1"/>
</dbReference>
<accession>A0A6M3HTW8</accession>
<dbReference type="InterPro" id="IPR052189">
    <property type="entry name" value="L-asp_N-monooxygenase_NS-form"/>
</dbReference>
<gene>
    <name evidence="2" type="ORF">E3E15_04505</name>
</gene>
<feature type="domain" description="FAD-dependent urate hydroxylase HpyO/Asp monooxygenase CreE-like FAD/NAD(P)-binding" evidence="1">
    <location>
        <begin position="5"/>
        <end position="186"/>
    </location>
</feature>
<proteinExistence type="predicted"/>
<name>A0A6M3HTW8_9GAMM</name>
<dbReference type="RefSeq" id="WP_172106755.1">
    <property type="nucleotide sequence ID" value="NZ_CP038017.1"/>
</dbReference>
<dbReference type="PANTHER" id="PTHR40254">
    <property type="entry name" value="BLR0577 PROTEIN"/>
    <property type="match status" value="1"/>
</dbReference>
<dbReference type="SUPFAM" id="SSF51971">
    <property type="entry name" value="Nucleotide-binding domain"/>
    <property type="match status" value="1"/>
</dbReference>
<protein>
    <submittedName>
        <fullName evidence="2">FAD/NAD(P)-binding protein</fullName>
    </submittedName>
</protein>
<dbReference type="InterPro" id="IPR036188">
    <property type="entry name" value="FAD/NAD-bd_sf"/>
</dbReference>
<reference evidence="2 3" key="1">
    <citation type="submission" date="2019-03" db="EMBL/GenBank/DDBJ databases">
        <title>Complete Genome Sequence of Allofrancisella frigidaquae Strain SYSU 10HL1970 Isolated from Water-Cooling Systems in China.</title>
        <authorList>
            <person name="Ohrman C."/>
            <person name="Uneklint I."/>
            <person name="Sjodin A."/>
        </authorList>
    </citation>
    <scope>NUCLEOTIDE SEQUENCE [LARGE SCALE GENOMIC DNA]</scope>
    <source>
        <strain evidence="2 3">SYSU 10HL1970</strain>
    </source>
</reference>
<dbReference type="Proteomes" id="UP000503320">
    <property type="component" value="Chromosome"/>
</dbReference>
<sequence length="536" mass="62252">MNKFAIVGAGFSGTCALWHLVKNISNNNCKDYEIHIIEKSNVCGPGFPYSKYNNIQSYLCNNPADQMFIDNNDFVSWVDENKDFILNQYSELVDGCYAVTQNKSYIFDHKAFYPREFFGIYLTHRFKEAIYIAKNNRVNIKTYNLCEVLDMDLNTYNKVNILYIDKKNNSKHLLYDIDRVLLATGHWNKNVSERIDNIINMPYPPEIVANKIINLQRKNRSKDIDVYVEGMGPSGVDSILNICQYGKFIYDNGTPIDYVANWNTYEANKVNIVAVSRSGIFPGVRTEKVLYEPYFLSEKELFKSFVDGYIPLKSITNLIDLELKHQSEGQLTLNDFVNASNITAEDKLNIDLKENKNSKLLYTIILHVRRFKFYRYLSSRDKKEYDQLWDRHFIRVAVPIPKINAIKLRILFSKGILKALKLNDLPDEYFYSQNIIIKASGMSSDVLHHSSDLIKNLLRKRIITPALDNHYNVGGINVDRDNSFKVYQYINDKEELSSRIYSFGPIIAHWKNTDNYAGAFVEAAKRISQEWIQNKE</sequence>